<reference evidence="2 3" key="1">
    <citation type="submission" date="2019-04" db="EMBL/GenBank/DDBJ databases">
        <authorList>
            <person name="Feng G."/>
            <person name="Zhang J."/>
            <person name="Zhu H."/>
        </authorList>
    </citation>
    <scope>NUCLEOTIDE SEQUENCE [LARGE SCALE GENOMIC DNA]</scope>
    <source>
        <strain evidence="2 3">92R-1</strain>
    </source>
</reference>
<protein>
    <submittedName>
        <fullName evidence="2">DUF2158 domain-containing protein</fullName>
    </submittedName>
</protein>
<name>A0A4Z0P7Y0_9BACT</name>
<evidence type="ECO:0000313" key="3">
    <source>
        <dbReference type="Proteomes" id="UP000298337"/>
    </source>
</evidence>
<dbReference type="AlphaFoldDB" id="A0A4Z0P7Y0"/>
<proteinExistence type="predicted"/>
<keyword evidence="3" id="KW-1185">Reference proteome</keyword>
<gene>
    <name evidence="2" type="ORF">EU556_12130</name>
</gene>
<dbReference type="EMBL" id="SRLA01000002">
    <property type="protein sequence ID" value="TGE08453.1"/>
    <property type="molecule type" value="Genomic_DNA"/>
</dbReference>
<evidence type="ECO:0000313" key="2">
    <source>
        <dbReference type="EMBL" id="TGE08453.1"/>
    </source>
</evidence>
<organism evidence="2 3">
    <name type="scientific">Hymenobacter fodinae</name>
    <dbReference type="NCBI Taxonomy" id="2510796"/>
    <lineage>
        <taxon>Bacteria</taxon>
        <taxon>Pseudomonadati</taxon>
        <taxon>Bacteroidota</taxon>
        <taxon>Cytophagia</taxon>
        <taxon>Cytophagales</taxon>
        <taxon>Hymenobacteraceae</taxon>
        <taxon>Hymenobacter</taxon>
    </lineage>
</organism>
<dbReference type="Pfam" id="PF09926">
    <property type="entry name" value="DUF2158"/>
    <property type="match status" value="1"/>
</dbReference>
<accession>A0A4Z0P7Y0</accession>
<dbReference type="RefSeq" id="WP_135434364.1">
    <property type="nucleotide sequence ID" value="NZ_SRLA01000002.1"/>
</dbReference>
<dbReference type="InterPro" id="IPR019226">
    <property type="entry name" value="DUF2158"/>
</dbReference>
<evidence type="ECO:0000256" key="1">
    <source>
        <dbReference type="SAM" id="MobiDB-lite"/>
    </source>
</evidence>
<dbReference type="OrthoDB" id="1264301at2"/>
<sequence>MALLNLGDTVQLKSGGPIMTIVKLTLKQVTCTWFDEHNKLQAPTTFPRDAVKPATSPDAPADESRENTLFGQA</sequence>
<comment type="caution">
    <text evidence="2">The sequence shown here is derived from an EMBL/GenBank/DDBJ whole genome shotgun (WGS) entry which is preliminary data.</text>
</comment>
<feature type="region of interest" description="Disordered" evidence="1">
    <location>
        <begin position="44"/>
        <end position="73"/>
    </location>
</feature>
<dbReference type="Proteomes" id="UP000298337">
    <property type="component" value="Unassembled WGS sequence"/>
</dbReference>